<dbReference type="Proteomes" id="UP001198962">
    <property type="component" value="Unassembled WGS sequence"/>
</dbReference>
<dbReference type="InterPro" id="IPR001228">
    <property type="entry name" value="IspD"/>
</dbReference>
<dbReference type="NCBIfam" id="TIGR00453">
    <property type="entry name" value="ispD"/>
    <property type="match status" value="1"/>
</dbReference>
<dbReference type="FunFam" id="3.90.550.10:FF:000003">
    <property type="entry name" value="2-C-methyl-D-erythritol 4-phosphate cytidylyltransferase"/>
    <property type="match status" value="1"/>
</dbReference>
<dbReference type="PANTHER" id="PTHR32125:SF4">
    <property type="entry name" value="2-C-METHYL-D-ERYTHRITOL 4-PHOSPHATE CYTIDYLYLTRANSFERASE, CHLOROPLASTIC"/>
    <property type="match status" value="1"/>
</dbReference>
<accession>A0AAE3DL14</accession>
<dbReference type="GO" id="GO:0019288">
    <property type="term" value="P:isopentenyl diphosphate biosynthetic process, methylerythritol 4-phosphate pathway"/>
    <property type="evidence" value="ECO:0007669"/>
    <property type="project" value="UniProtKB-UniRule"/>
</dbReference>
<reference evidence="8" key="1">
    <citation type="submission" date="2021-10" db="EMBL/GenBank/DDBJ databases">
        <title>Anaerobic single-cell dispensing facilitates the cultivation of human gut bacteria.</title>
        <authorList>
            <person name="Afrizal A."/>
        </authorList>
    </citation>
    <scope>NUCLEOTIDE SEQUENCE</scope>
    <source>
        <strain evidence="8">CLA-AA-H274</strain>
    </source>
</reference>
<dbReference type="EMBL" id="JAJEPU010000068">
    <property type="protein sequence ID" value="MCC2165949.1"/>
    <property type="molecule type" value="Genomic_DNA"/>
</dbReference>
<evidence type="ECO:0000256" key="2">
    <source>
        <dbReference type="ARBA" id="ARBA00004787"/>
    </source>
</evidence>
<comment type="function">
    <text evidence="7">Catalyzes the formation of 4-diphosphocytidyl-2-C-methyl-D-erythritol from CTP and 2-C-methyl-D-erythritol 4-phosphate (MEP).</text>
</comment>
<evidence type="ECO:0000256" key="5">
    <source>
        <dbReference type="ARBA" id="ARBA00022695"/>
    </source>
</evidence>
<evidence type="ECO:0000313" key="9">
    <source>
        <dbReference type="Proteomes" id="UP001198962"/>
    </source>
</evidence>
<dbReference type="HAMAP" id="MF_00108">
    <property type="entry name" value="IspD"/>
    <property type="match status" value="1"/>
</dbReference>
<gene>
    <name evidence="7 8" type="primary">ispD</name>
    <name evidence="8" type="ORF">LKD32_13930</name>
</gene>
<dbReference type="Pfam" id="PF01128">
    <property type="entry name" value="IspD"/>
    <property type="match status" value="1"/>
</dbReference>
<comment type="catalytic activity">
    <reaction evidence="1 7">
        <text>2-C-methyl-D-erythritol 4-phosphate + CTP + H(+) = 4-CDP-2-C-methyl-D-erythritol + diphosphate</text>
        <dbReference type="Rhea" id="RHEA:13429"/>
        <dbReference type="ChEBI" id="CHEBI:15378"/>
        <dbReference type="ChEBI" id="CHEBI:33019"/>
        <dbReference type="ChEBI" id="CHEBI:37563"/>
        <dbReference type="ChEBI" id="CHEBI:57823"/>
        <dbReference type="ChEBI" id="CHEBI:58262"/>
        <dbReference type="EC" id="2.7.7.60"/>
    </reaction>
</comment>
<protein>
    <recommendedName>
        <fullName evidence="7">2-C-methyl-D-erythritol 4-phosphate cytidylyltransferase</fullName>
        <ecNumber evidence="7">2.7.7.60</ecNumber>
    </recommendedName>
    <alternativeName>
        <fullName evidence="7">4-diphosphocytidyl-2C-methyl-D-erythritol synthase</fullName>
    </alternativeName>
    <alternativeName>
        <fullName evidence="7">MEP cytidylyltransferase</fullName>
        <shortName evidence="7">MCT</shortName>
    </alternativeName>
</protein>
<evidence type="ECO:0000256" key="6">
    <source>
        <dbReference type="ARBA" id="ARBA00023229"/>
    </source>
</evidence>
<feature type="site" description="Transition state stabilizer" evidence="7">
    <location>
        <position position="40"/>
    </location>
</feature>
<dbReference type="Gene3D" id="3.90.550.10">
    <property type="entry name" value="Spore Coat Polysaccharide Biosynthesis Protein SpsA, Chain A"/>
    <property type="match status" value="1"/>
</dbReference>
<comment type="caution">
    <text evidence="8">The sequence shown here is derived from an EMBL/GenBank/DDBJ whole genome shotgun (WGS) entry which is preliminary data.</text>
</comment>
<feature type="site" description="Positions MEP for the nucleophilic attack" evidence="7">
    <location>
        <position position="171"/>
    </location>
</feature>
<dbReference type="EC" id="2.7.7.60" evidence="7"/>
<dbReference type="CDD" id="cd02516">
    <property type="entry name" value="CDP-ME_synthetase"/>
    <property type="match status" value="1"/>
</dbReference>
<dbReference type="InterPro" id="IPR029044">
    <property type="entry name" value="Nucleotide-diphossugar_trans"/>
</dbReference>
<evidence type="ECO:0000256" key="4">
    <source>
        <dbReference type="ARBA" id="ARBA00022679"/>
    </source>
</evidence>
<keyword evidence="4 7" id="KW-0808">Transferase</keyword>
<proteinExistence type="inferred from homology"/>
<feature type="site" description="Transition state stabilizer" evidence="7">
    <location>
        <position position="33"/>
    </location>
</feature>
<dbReference type="PROSITE" id="PS01295">
    <property type="entry name" value="ISPD"/>
    <property type="match status" value="1"/>
</dbReference>
<sequence>MQGTAQSVCMEAKVEKTEKQVGAVVLAGGQGRRMHSKVQKQYLLLAGRPLICHALEAFEKSCVDQIVLVVGAGEEEYVRREILAPLHLKKVCAVVPGGKERYHSVYEGLKALKGCEYVLIHDGARPMITEQMIDHIAEETVAWKACVAGMPVKDTIKVADEKGYAEATPDRSKLWQVQTPQAFSYELVRGAYDCLMQDESLQQGITDDAMVVESCTKQKVKLVAGSYENLKVTTPEDLVLAEALLAHRKKAED</sequence>
<dbReference type="InterPro" id="IPR018294">
    <property type="entry name" value="ISPD_synthase_CS"/>
</dbReference>
<comment type="pathway">
    <text evidence="2 7">Isoprenoid biosynthesis; isopentenyl diphosphate biosynthesis via DXP pathway; isopentenyl diphosphate from 1-deoxy-D-xylulose 5-phosphate: step 2/6.</text>
</comment>
<evidence type="ECO:0000313" key="8">
    <source>
        <dbReference type="EMBL" id="MCC2165949.1"/>
    </source>
</evidence>
<dbReference type="InterPro" id="IPR050088">
    <property type="entry name" value="IspD/TarI_cytidylyltransf_bact"/>
</dbReference>
<organism evidence="8 9">
    <name type="scientific">Brotaphodocola catenula</name>
    <dbReference type="NCBI Taxonomy" id="2885361"/>
    <lineage>
        <taxon>Bacteria</taxon>
        <taxon>Bacillati</taxon>
        <taxon>Bacillota</taxon>
        <taxon>Clostridia</taxon>
        <taxon>Lachnospirales</taxon>
        <taxon>Lachnospiraceae</taxon>
        <taxon>Brotaphodocola</taxon>
    </lineage>
</organism>
<dbReference type="AlphaFoldDB" id="A0AAE3DL14"/>
<name>A0AAE3DL14_9FIRM</name>
<dbReference type="PANTHER" id="PTHR32125">
    <property type="entry name" value="2-C-METHYL-D-ERYTHRITOL 4-PHOSPHATE CYTIDYLYLTRANSFERASE, CHLOROPLASTIC"/>
    <property type="match status" value="1"/>
</dbReference>
<dbReference type="SUPFAM" id="SSF53448">
    <property type="entry name" value="Nucleotide-diphospho-sugar transferases"/>
    <property type="match status" value="1"/>
</dbReference>
<keyword evidence="5 7" id="KW-0548">Nucleotidyltransferase</keyword>
<dbReference type="InterPro" id="IPR034683">
    <property type="entry name" value="IspD/TarI"/>
</dbReference>
<feature type="site" description="Positions MEP for the nucleophilic attack" evidence="7">
    <location>
        <position position="231"/>
    </location>
</feature>
<evidence type="ECO:0000256" key="1">
    <source>
        <dbReference type="ARBA" id="ARBA00001282"/>
    </source>
</evidence>
<comment type="similarity">
    <text evidence="3 7">Belongs to the IspD/TarI cytidylyltransferase family. IspD subfamily.</text>
</comment>
<evidence type="ECO:0000256" key="7">
    <source>
        <dbReference type="HAMAP-Rule" id="MF_00108"/>
    </source>
</evidence>
<dbReference type="GO" id="GO:0050518">
    <property type="term" value="F:2-C-methyl-D-erythritol 4-phosphate cytidylyltransferase activity"/>
    <property type="evidence" value="ECO:0007669"/>
    <property type="project" value="UniProtKB-UniRule"/>
</dbReference>
<keyword evidence="9" id="KW-1185">Reference proteome</keyword>
<evidence type="ECO:0000256" key="3">
    <source>
        <dbReference type="ARBA" id="ARBA00009789"/>
    </source>
</evidence>
<keyword evidence="6 7" id="KW-0414">Isoprene biosynthesis</keyword>
<dbReference type="RefSeq" id="WP_308452133.1">
    <property type="nucleotide sequence ID" value="NZ_JAJEPU010000068.1"/>
</dbReference>